<organism evidence="4 5">
    <name type="scientific">Enterovirga aerilata</name>
    <dbReference type="NCBI Taxonomy" id="2730920"/>
    <lineage>
        <taxon>Bacteria</taxon>
        <taxon>Pseudomonadati</taxon>
        <taxon>Pseudomonadota</taxon>
        <taxon>Alphaproteobacteria</taxon>
        <taxon>Hyphomicrobiales</taxon>
        <taxon>Methylobacteriaceae</taxon>
        <taxon>Enterovirga</taxon>
    </lineage>
</organism>
<dbReference type="InterPro" id="IPR050832">
    <property type="entry name" value="Bact_Acetyltransf"/>
</dbReference>
<dbReference type="InterPro" id="IPR000182">
    <property type="entry name" value="GNAT_dom"/>
</dbReference>
<evidence type="ECO:0000256" key="1">
    <source>
        <dbReference type="ARBA" id="ARBA00022679"/>
    </source>
</evidence>
<protein>
    <submittedName>
        <fullName evidence="4">GNAT family N-acetyltransferase</fullName>
    </submittedName>
</protein>
<dbReference type="PANTHER" id="PTHR43877">
    <property type="entry name" value="AMINOALKYLPHOSPHONATE N-ACETYLTRANSFERASE-RELATED-RELATED"/>
    <property type="match status" value="1"/>
</dbReference>
<dbReference type="CDD" id="cd04301">
    <property type="entry name" value="NAT_SF"/>
    <property type="match status" value="1"/>
</dbReference>
<dbReference type="Proteomes" id="UP000564885">
    <property type="component" value="Unassembled WGS sequence"/>
</dbReference>
<dbReference type="SUPFAM" id="SSF55729">
    <property type="entry name" value="Acyl-CoA N-acyltransferases (Nat)"/>
    <property type="match status" value="1"/>
</dbReference>
<dbReference type="RefSeq" id="WP_171216734.1">
    <property type="nucleotide sequence ID" value="NZ_JABEPP010000001.1"/>
</dbReference>
<keyword evidence="2" id="KW-0012">Acyltransferase</keyword>
<dbReference type="Pfam" id="PF00583">
    <property type="entry name" value="Acetyltransf_1"/>
    <property type="match status" value="1"/>
</dbReference>
<feature type="domain" description="N-acetyltransferase" evidence="3">
    <location>
        <begin position="6"/>
        <end position="170"/>
    </location>
</feature>
<dbReference type="GO" id="GO:0016747">
    <property type="term" value="F:acyltransferase activity, transferring groups other than amino-acyl groups"/>
    <property type="evidence" value="ECO:0007669"/>
    <property type="project" value="InterPro"/>
</dbReference>
<comment type="caution">
    <text evidence="4">The sequence shown here is derived from an EMBL/GenBank/DDBJ whole genome shotgun (WGS) entry which is preliminary data.</text>
</comment>
<evidence type="ECO:0000256" key="2">
    <source>
        <dbReference type="ARBA" id="ARBA00023315"/>
    </source>
</evidence>
<dbReference type="PROSITE" id="PS51186">
    <property type="entry name" value="GNAT"/>
    <property type="match status" value="1"/>
</dbReference>
<dbReference type="AlphaFoldDB" id="A0A849I5D6"/>
<evidence type="ECO:0000313" key="4">
    <source>
        <dbReference type="EMBL" id="NNM71257.1"/>
    </source>
</evidence>
<evidence type="ECO:0000259" key="3">
    <source>
        <dbReference type="PROSITE" id="PS51186"/>
    </source>
</evidence>
<keyword evidence="1 4" id="KW-0808">Transferase</keyword>
<dbReference type="InterPro" id="IPR016181">
    <property type="entry name" value="Acyl_CoA_acyltransferase"/>
</dbReference>
<gene>
    <name evidence="4" type="ORF">HJG44_02465</name>
</gene>
<accession>A0A849I5D6</accession>
<evidence type="ECO:0000313" key="5">
    <source>
        <dbReference type="Proteomes" id="UP000564885"/>
    </source>
</evidence>
<sequence>MGAEAPEIRVLGPQDAADYRALRLFALECEPEAFSADLEEARGHGLDWFRNRLDLPPPSATFGAFFGGTLVGAASLIVETSRKMSHRGLVAGVFVSPEARGRGVAARLLGGLVDHATDRLDVLDLAVGTYNAPARALYLRLGFTPYGLMRDALRVNGRSIDEEMMSLDLRTRARRPASD</sequence>
<keyword evidence="5" id="KW-1185">Reference proteome</keyword>
<dbReference type="Gene3D" id="3.40.630.30">
    <property type="match status" value="1"/>
</dbReference>
<reference evidence="4 5" key="1">
    <citation type="submission" date="2020-04" db="EMBL/GenBank/DDBJ databases">
        <title>Enterovirga sp. isolate from soil.</title>
        <authorList>
            <person name="Chea S."/>
            <person name="Kim D.-U."/>
        </authorList>
    </citation>
    <scope>NUCLEOTIDE SEQUENCE [LARGE SCALE GENOMIC DNA]</scope>
    <source>
        <strain evidence="4 5">DB1703</strain>
    </source>
</reference>
<name>A0A849I5D6_9HYPH</name>
<dbReference type="EMBL" id="JABEPP010000001">
    <property type="protein sequence ID" value="NNM71257.1"/>
    <property type="molecule type" value="Genomic_DNA"/>
</dbReference>
<dbReference type="PANTHER" id="PTHR43877:SF2">
    <property type="entry name" value="AMINOALKYLPHOSPHONATE N-ACETYLTRANSFERASE-RELATED"/>
    <property type="match status" value="1"/>
</dbReference>
<proteinExistence type="predicted"/>